<proteinExistence type="predicted"/>
<evidence type="ECO:0000256" key="1">
    <source>
        <dbReference type="SAM" id="Phobius"/>
    </source>
</evidence>
<keyword evidence="1" id="KW-0812">Transmembrane</keyword>
<feature type="transmembrane region" description="Helical" evidence="1">
    <location>
        <begin position="35"/>
        <end position="55"/>
    </location>
</feature>
<feature type="non-terminal residue" evidence="2">
    <location>
        <position position="70"/>
    </location>
</feature>
<keyword evidence="1" id="KW-0472">Membrane</keyword>
<reference evidence="2" key="1">
    <citation type="submission" date="2020-02" db="EMBL/GenBank/DDBJ databases">
        <authorList>
            <person name="Meier V. D."/>
        </authorList>
    </citation>
    <scope>NUCLEOTIDE SEQUENCE</scope>
    <source>
        <strain evidence="2">AVDCRST_MAG88</strain>
    </source>
</reference>
<evidence type="ECO:0000313" key="2">
    <source>
        <dbReference type="EMBL" id="CAA9573114.1"/>
    </source>
</evidence>
<name>A0A6J4VAL9_9BACT</name>
<protein>
    <recommendedName>
        <fullName evidence="3">Phosphatidate cytidylyltransferase</fullName>
    </recommendedName>
</protein>
<keyword evidence="1" id="KW-1133">Transmembrane helix</keyword>
<accession>A0A6J4VAL9</accession>
<evidence type="ECO:0008006" key="3">
    <source>
        <dbReference type="Google" id="ProtNLM"/>
    </source>
</evidence>
<sequence>MTPTLLGRWQTRFLLLSTIGFVLTLPFLFFGLTPLINLVLVIAVGFLWDVLWQFLTRLRWDRDWPPAYQL</sequence>
<dbReference type="AlphaFoldDB" id="A0A6J4VAL9"/>
<feature type="transmembrane region" description="Helical" evidence="1">
    <location>
        <begin position="12"/>
        <end position="29"/>
    </location>
</feature>
<gene>
    <name evidence="2" type="ORF">AVDCRST_MAG88-2540</name>
</gene>
<dbReference type="EMBL" id="CADCWM010000630">
    <property type="protein sequence ID" value="CAA9573114.1"/>
    <property type="molecule type" value="Genomic_DNA"/>
</dbReference>
<organism evidence="2">
    <name type="scientific">uncultured Thermomicrobiales bacterium</name>
    <dbReference type="NCBI Taxonomy" id="1645740"/>
    <lineage>
        <taxon>Bacteria</taxon>
        <taxon>Pseudomonadati</taxon>
        <taxon>Thermomicrobiota</taxon>
        <taxon>Thermomicrobia</taxon>
        <taxon>Thermomicrobiales</taxon>
        <taxon>environmental samples</taxon>
    </lineage>
</organism>